<reference evidence="1" key="1">
    <citation type="submission" date="2023-10" db="EMBL/GenBank/DDBJ databases">
        <authorList>
            <person name="Chen Y."/>
            <person name="Shah S."/>
            <person name="Dougan E. K."/>
            <person name="Thang M."/>
            <person name="Chan C."/>
        </authorList>
    </citation>
    <scope>NUCLEOTIDE SEQUENCE [LARGE SCALE GENOMIC DNA]</scope>
</reference>
<gene>
    <name evidence="1" type="ORF">PCOR1329_LOCUS71116</name>
</gene>
<accession>A0ABN9WW18</accession>
<proteinExistence type="predicted"/>
<sequence>MDFKSIKEAESNLAFAKASGDTLLEAAATLDLAKAHIASLVRKLDKCSIPSSEDSIEALRRAKDAFTLSSSMGSREGGEDAAHVCSLVMTYNGVPPHAYEMSASDPEVLFQEVMAGKYTTPQNAFPAPPMPSKGHKLDEVVPSVKQLDHAKWGWYSPLKGYTYTLTWQATKGLKDRSMNNNTKRKAYDVLGINTGSKSFGVTALVGARSNDASERAEAFMVYMVSPDVFLKQGSQIMGITNTIGAMVLSRIPKLTVVSLSESQADPDNTKVRQMHQYPITLGQIRSCRLECPTITAGYVGADFASWMSDPAPIVENIFDVIESDESERMYKNGDIYVPLLVERPLDDPIRVVRPNRPTSWIPAH</sequence>
<keyword evidence="2" id="KW-1185">Reference proteome</keyword>
<organism evidence="1 2">
    <name type="scientific">Prorocentrum cordatum</name>
    <dbReference type="NCBI Taxonomy" id="2364126"/>
    <lineage>
        <taxon>Eukaryota</taxon>
        <taxon>Sar</taxon>
        <taxon>Alveolata</taxon>
        <taxon>Dinophyceae</taxon>
        <taxon>Prorocentrales</taxon>
        <taxon>Prorocentraceae</taxon>
        <taxon>Prorocentrum</taxon>
    </lineage>
</organism>
<comment type="caution">
    <text evidence="1">The sequence shown here is derived from an EMBL/GenBank/DDBJ whole genome shotgun (WGS) entry which is preliminary data.</text>
</comment>
<protein>
    <submittedName>
        <fullName evidence="1">Uncharacterized protein</fullName>
    </submittedName>
</protein>
<dbReference type="Proteomes" id="UP001189429">
    <property type="component" value="Unassembled WGS sequence"/>
</dbReference>
<evidence type="ECO:0000313" key="2">
    <source>
        <dbReference type="Proteomes" id="UP001189429"/>
    </source>
</evidence>
<dbReference type="EMBL" id="CAUYUJ010019423">
    <property type="protein sequence ID" value="CAK0891063.1"/>
    <property type="molecule type" value="Genomic_DNA"/>
</dbReference>
<name>A0ABN9WW18_9DINO</name>
<evidence type="ECO:0000313" key="1">
    <source>
        <dbReference type="EMBL" id="CAK0891063.1"/>
    </source>
</evidence>